<sequence>MDPKQAAGYHAMALWAKSDSFIQEFFEDFGHENVGTVVKEIFLARWDKDNGAHGKQHSTSRTDMDIRSVNSILRIGSLKGKFQIVDLHTNDKYASMFSDEHLPLLFYHLGDSKNIALQYLVLLRTRRVSPFSPRTFLSYPIEKLSSSFIVAALAMFYPDVFRKVLITDCDKDVRFACILNGACTCQTSIRRYRGYLLRCRVNNYLQCAQIEGAFAKVGKKPHNWTIQYIDCQQ</sequence>
<accession>A0A024GSZ4</accession>
<keyword evidence="2" id="KW-1185">Reference proteome</keyword>
<organism evidence="1 2">
    <name type="scientific">Albugo candida</name>
    <dbReference type="NCBI Taxonomy" id="65357"/>
    <lineage>
        <taxon>Eukaryota</taxon>
        <taxon>Sar</taxon>
        <taxon>Stramenopiles</taxon>
        <taxon>Oomycota</taxon>
        <taxon>Peronosporomycetes</taxon>
        <taxon>Albuginales</taxon>
        <taxon>Albuginaceae</taxon>
        <taxon>Albugo</taxon>
    </lineage>
</organism>
<dbReference type="EMBL" id="CAIX01000298">
    <property type="protein sequence ID" value="CCI49449.1"/>
    <property type="molecule type" value="Genomic_DNA"/>
</dbReference>
<dbReference type="Proteomes" id="UP000053237">
    <property type="component" value="Unassembled WGS sequence"/>
</dbReference>
<proteinExistence type="predicted"/>
<comment type="caution">
    <text evidence="1">The sequence shown here is derived from an EMBL/GenBank/DDBJ whole genome shotgun (WGS) entry which is preliminary data.</text>
</comment>
<name>A0A024GSZ4_9STRA</name>
<protein>
    <submittedName>
        <fullName evidence="1">Uncharacterized protein</fullName>
    </submittedName>
</protein>
<reference evidence="1 2" key="1">
    <citation type="submission" date="2012-05" db="EMBL/GenBank/DDBJ databases">
        <title>Recombination and specialization in a pathogen metapopulation.</title>
        <authorList>
            <person name="Gardiner A."/>
            <person name="Kemen E."/>
            <person name="Schultz-Larsen T."/>
            <person name="MacLean D."/>
            <person name="Van Oosterhout C."/>
            <person name="Jones J.D.G."/>
        </authorList>
    </citation>
    <scope>NUCLEOTIDE SEQUENCE [LARGE SCALE GENOMIC DNA]</scope>
    <source>
        <strain evidence="1 2">Ac Nc2</strain>
    </source>
</reference>
<dbReference type="InParanoid" id="A0A024GSZ4"/>
<dbReference type="AlphaFoldDB" id="A0A024GSZ4"/>
<gene>
    <name evidence="1" type="ORF">BN9_107650</name>
</gene>
<evidence type="ECO:0000313" key="2">
    <source>
        <dbReference type="Proteomes" id="UP000053237"/>
    </source>
</evidence>
<evidence type="ECO:0000313" key="1">
    <source>
        <dbReference type="EMBL" id="CCI49449.1"/>
    </source>
</evidence>